<proteinExistence type="predicted"/>
<dbReference type="EMBL" id="CYKH01000178">
    <property type="protein sequence ID" value="CUI11980.1"/>
    <property type="molecule type" value="Genomic_DNA"/>
</dbReference>
<name>A0A0S4KM22_BODSA</name>
<gene>
    <name evidence="2" type="ORF">BSAL_56000</name>
</gene>
<organism evidence="2 3">
    <name type="scientific">Bodo saltans</name>
    <name type="common">Flagellated protozoan</name>
    <dbReference type="NCBI Taxonomy" id="75058"/>
    <lineage>
        <taxon>Eukaryota</taxon>
        <taxon>Discoba</taxon>
        <taxon>Euglenozoa</taxon>
        <taxon>Kinetoplastea</taxon>
        <taxon>Metakinetoplastina</taxon>
        <taxon>Eubodonida</taxon>
        <taxon>Bodonidae</taxon>
        <taxon>Bodo</taxon>
    </lineage>
</organism>
<protein>
    <submittedName>
        <fullName evidence="2">Uncharacterized protein</fullName>
    </submittedName>
</protein>
<sequence length="93" mass="9950">MLNFMNDVQRQIKTKRNELDVEFTNELQELQRNQRRGGVGVGGSNLSPLPMGASASSLPIYGANNSAATLSGNHSFAPPPALSSFAGNGSFRR</sequence>
<dbReference type="VEuPathDB" id="TriTrypDB:BSAL_56000"/>
<evidence type="ECO:0000313" key="3">
    <source>
        <dbReference type="Proteomes" id="UP000051952"/>
    </source>
</evidence>
<evidence type="ECO:0000256" key="1">
    <source>
        <dbReference type="SAM" id="MobiDB-lite"/>
    </source>
</evidence>
<evidence type="ECO:0000313" key="2">
    <source>
        <dbReference type="EMBL" id="CUI11980.1"/>
    </source>
</evidence>
<feature type="region of interest" description="Disordered" evidence="1">
    <location>
        <begin position="68"/>
        <end position="93"/>
    </location>
</feature>
<dbReference type="Proteomes" id="UP000051952">
    <property type="component" value="Unassembled WGS sequence"/>
</dbReference>
<accession>A0A0S4KM22</accession>
<reference evidence="3" key="1">
    <citation type="submission" date="2015-09" db="EMBL/GenBank/DDBJ databases">
        <authorList>
            <consortium name="Pathogen Informatics"/>
        </authorList>
    </citation>
    <scope>NUCLEOTIDE SEQUENCE [LARGE SCALE GENOMIC DNA]</scope>
    <source>
        <strain evidence="3">Lake Konstanz</strain>
    </source>
</reference>
<keyword evidence="3" id="KW-1185">Reference proteome</keyword>
<dbReference type="AlphaFoldDB" id="A0A0S4KM22"/>